<reference evidence="7 8" key="1">
    <citation type="submission" date="2016-07" db="EMBL/GenBank/DDBJ databases">
        <title>Comparative genomics of the Campylobacter concisus group.</title>
        <authorList>
            <person name="Miller W.G."/>
            <person name="Yee E."/>
            <person name="Chapman M.H."/>
            <person name="Huynh S."/>
            <person name="Bono J.L."/>
            <person name="On S.L.W."/>
            <person name="StLeger J."/>
            <person name="Foster G."/>
            <person name="Parker C.T."/>
        </authorList>
    </citation>
    <scope>NUCLEOTIDE SEQUENCE [LARGE SCALE GENOMIC DNA]</scope>
    <source>
        <strain evidence="7 8">ATCC 33238</strain>
    </source>
</reference>
<dbReference type="EMBL" id="CP012543">
    <property type="protein sequence ID" value="QCD45732.1"/>
    <property type="molecule type" value="Genomic_DNA"/>
</dbReference>
<keyword evidence="2" id="KW-0378">Hydrolase</keyword>
<dbReference type="Gene3D" id="3.40.50.300">
    <property type="entry name" value="P-loop containing nucleotide triphosphate hydrolases"/>
    <property type="match status" value="2"/>
</dbReference>
<dbReference type="KEGG" id="crx:CRECT_0012"/>
<evidence type="ECO:0000256" key="4">
    <source>
        <dbReference type="ARBA" id="ARBA00022840"/>
    </source>
</evidence>
<sequence length="684" mass="80066">MTEENIFNKCARIFQINNKTEQRNETIKLLNEIDQSQYMPIVNHLIREVGLYPYMQYDSCKWFDKILINSFTINIGEKEPVTLHLKQSEILKQLIEGNDLILSAPTSFGKSFIIDALINFKKPDNVLIIVPTISLMDETRRRLNKFSKQYNIITTSNADIKDKNIFVFPQERAVGYIDKIKEIGLDLFIVDEFYKILSSDNRALTLKIVISKLSKISKQKYYLCPNISKINLSLFGINRMKYVKLDFNTVFLNIKKEICKSKKNKDNLVLNIINNNKNKQNLIYVNQPSTADKLATFLSSGFKKSDSKILQNYEKWLIKNYFKDWPLADSVSKGICIHYGKIHRTITQMNVKLFNENQIFTTICTSSLIEGVNTSAENLIIYSNKIDRKDPFDNFTYKNIIGRSGRMFKYFIGNVYILEDTPKEEEKNLELSPIVDDIFKMDEELQITEELNTKANKIKDEIYNCVEDKNKVDLILKLIKSGKINSNMEDVVYILKKLINLDPNAFNYLKTNEISQWSAFKYFMSSKHHIDFNHLEIIMKSWNKTIPELIKELKIDNILKYFELENKVTYNLSAYFSDINELQKIIFSKQNIDISDFVNRLSSLFMPAKVLQLEEYGLPRMISKKISNLKLLPIDNNEITITELLDHFRCISKEKLINKLIEAELLEPFDQNFIDYFYDGIMIM</sequence>
<evidence type="ECO:0000259" key="5">
    <source>
        <dbReference type="PROSITE" id="PS51192"/>
    </source>
</evidence>
<protein>
    <submittedName>
        <fullName evidence="7">DEAD box helicase domain-containing protein</fullName>
    </submittedName>
</protein>
<dbReference type="PROSITE" id="PS51194">
    <property type="entry name" value="HELICASE_CTER"/>
    <property type="match status" value="1"/>
</dbReference>
<dbReference type="GO" id="GO:0004386">
    <property type="term" value="F:helicase activity"/>
    <property type="evidence" value="ECO:0007669"/>
    <property type="project" value="UniProtKB-KW"/>
</dbReference>
<evidence type="ECO:0000313" key="8">
    <source>
        <dbReference type="Proteomes" id="UP000502377"/>
    </source>
</evidence>
<accession>A0A6G5QJE2</accession>
<evidence type="ECO:0000256" key="1">
    <source>
        <dbReference type="ARBA" id="ARBA00022741"/>
    </source>
</evidence>
<gene>
    <name evidence="7" type="ORF">CRECT_0012</name>
</gene>
<dbReference type="InterPro" id="IPR050474">
    <property type="entry name" value="Hel308_SKI2-like"/>
</dbReference>
<dbReference type="InterPro" id="IPR027417">
    <property type="entry name" value="P-loop_NTPase"/>
</dbReference>
<dbReference type="InterPro" id="IPR001650">
    <property type="entry name" value="Helicase_C-like"/>
</dbReference>
<proteinExistence type="predicted"/>
<dbReference type="InterPro" id="IPR011545">
    <property type="entry name" value="DEAD/DEAH_box_helicase_dom"/>
</dbReference>
<dbReference type="Proteomes" id="UP000502377">
    <property type="component" value="Chromosome"/>
</dbReference>
<keyword evidence="3 7" id="KW-0347">Helicase</keyword>
<keyword evidence="1" id="KW-0547">Nucleotide-binding</keyword>
<feature type="domain" description="Helicase C-terminal" evidence="6">
    <location>
        <begin position="264"/>
        <end position="466"/>
    </location>
</feature>
<dbReference type="Pfam" id="PF00270">
    <property type="entry name" value="DEAD"/>
    <property type="match status" value="1"/>
</dbReference>
<keyword evidence="4" id="KW-0067">ATP-binding</keyword>
<dbReference type="InterPro" id="IPR014001">
    <property type="entry name" value="Helicase_ATP-bd"/>
</dbReference>
<evidence type="ECO:0000313" key="7">
    <source>
        <dbReference type="EMBL" id="QCD45732.1"/>
    </source>
</evidence>
<evidence type="ECO:0000256" key="2">
    <source>
        <dbReference type="ARBA" id="ARBA00022801"/>
    </source>
</evidence>
<dbReference type="PROSITE" id="PS51192">
    <property type="entry name" value="HELICASE_ATP_BIND_1"/>
    <property type="match status" value="1"/>
</dbReference>
<feature type="domain" description="Helicase ATP-binding" evidence="5">
    <location>
        <begin position="91"/>
        <end position="233"/>
    </location>
</feature>
<dbReference type="SUPFAM" id="SSF52540">
    <property type="entry name" value="P-loop containing nucleoside triphosphate hydrolases"/>
    <property type="match status" value="1"/>
</dbReference>
<name>A0A6G5QJE2_CAMRE</name>
<dbReference type="PANTHER" id="PTHR47961">
    <property type="entry name" value="DNA POLYMERASE THETA, PUTATIVE (AFU_ORTHOLOGUE AFUA_1G05260)-RELATED"/>
    <property type="match status" value="1"/>
</dbReference>
<dbReference type="SMART" id="SM00487">
    <property type="entry name" value="DEXDc"/>
    <property type="match status" value="1"/>
</dbReference>
<evidence type="ECO:0000256" key="3">
    <source>
        <dbReference type="ARBA" id="ARBA00022806"/>
    </source>
</evidence>
<dbReference type="RefSeq" id="WP_002943564.1">
    <property type="nucleotide sequence ID" value="NZ_CP012543.1"/>
</dbReference>
<dbReference type="GO" id="GO:0005524">
    <property type="term" value="F:ATP binding"/>
    <property type="evidence" value="ECO:0007669"/>
    <property type="project" value="UniProtKB-KW"/>
</dbReference>
<dbReference type="PANTHER" id="PTHR47961:SF6">
    <property type="entry name" value="DNA-DIRECTED DNA POLYMERASE"/>
    <property type="match status" value="1"/>
</dbReference>
<dbReference type="AlphaFoldDB" id="A0A6G5QJE2"/>
<evidence type="ECO:0000259" key="6">
    <source>
        <dbReference type="PROSITE" id="PS51194"/>
    </source>
</evidence>
<dbReference type="GO" id="GO:0003676">
    <property type="term" value="F:nucleic acid binding"/>
    <property type="evidence" value="ECO:0007669"/>
    <property type="project" value="InterPro"/>
</dbReference>
<dbReference type="GO" id="GO:0016787">
    <property type="term" value="F:hydrolase activity"/>
    <property type="evidence" value="ECO:0007669"/>
    <property type="project" value="UniProtKB-KW"/>
</dbReference>
<organism evidence="7 8">
    <name type="scientific">Campylobacter rectus</name>
    <name type="common">Wolinella recta</name>
    <dbReference type="NCBI Taxonomy" id="203"/>
    <lineage>
        <taxon>Bacteria</taxon>
        <taxon>Pseudomonadati</taxon>
        <taxon>Campylobacterota</taxon>
        <taxon>Epsilonproteobacteria</taxon>
        <taxon>Campylobacterales</taxon>
        <taxon>Campylobacteraceae</taxon>
        <taxon>Campylobacter</taxon>
    </lineage>
</organism>